<proteinExistence type="inferred from homology"/>
<dbReference type="InterPro" id="IPR016024">
    <property type="entry name" value="ARM-type_fold"/>
</dbReference>
<keyword evidence="5" id="KW-0472">Membrane</keyword>
<sequence>MDVFKRFQQRIHENIAESTSASKLITNRDFDFGSTVRIADAPNDKLSDIIPKLSSKEEHEIKHALKRVLVLLSHNRDLSSLFPSIVKLVSSRDLHIKILAYVYLTRYARLCPDLAMLSVNSFQKDSSHQSPLVRAQSIRVLSSISSEEVAPICMLCVKRAATDSNPYVRKAAALAIAKCYELDDSSYDEQKELSLKLMRCASSIPIGAAAYAFIKIHPDIDDLNENLSALHSLFRHLVRQLVDCEEWSQLIVLDLLARYSRVFLPRPLEEDSVDKDMKDLLMGCEYLLSSPNPAVAATASKTLLTLGSTTYRSKALKCLMRLRKESPEMSAYVMLTLQLISEKQPESVTPFFQSLFIVKSDTDYTKIIKLNILQNLMKVLDDSQLTMLAKELSNHTLDPDTKFAAEVIETIGSLSCASKRASEVAFKTLTDCSTATNKLLSQQSIIQLSNFVPDLLQGSWNLRRLLKRMFNGRVVDDDARATLVWVVSEVVQKPPQNELNELDGMSVWKYGPDVLRSCVKGFSEEGSKTQTQILNLAAKMMTILPDIRSVQAMARKVFIDSADLDHVKSMDIESLDGLNRRHSIMNTVAGLYGEVPEQGDQAPRVLLRRNQANAILTNMATDSSVMHKMTSSIKNNNMVRIQTDTYLNSLPEWSTEGLPGPEVRELKQSEANQADEALTMPVMSNEIAAYNAEVETILAQNADYEDDEPVDTTDKAADDDLERFLESDGNLTSDVDD</sequence>
<dbReference type="GO" id="GO:0012505">
    <property type="term" value="C:endomembrane system"/>
    <property type="evidence" value="ECO:0007669"/>
    <property type="project" value="UniProtKB-SubCell"/>
</dbReference>
<comment type="caution">
    <text evidence="8">The sequence shown here is derived from an EMBL/GenBank/DDBJ whole genome shotgun (WGS) entry which is preliminary data.</text>
</comment>
<dbReference type="InterPro" id="IPR011989">
    <property type="entry name" value="ARM-like"/>
</dbReference>
<comment type="subcellular location">
    <subcellularLocation>
        <location evidence="1">Endomembrane system</location>
    </subcellularLocation>
</comment>
<evidence type="ECO:0000256" key="2">
    <source>
        <dbReference type="ARBA" id="ARBA00006613"/>
    </source>
</evidence>
<keyword evidence="3" id="KW-0813">Transport</keyword>
<organism evidence="8 9">
    <name type="scientific">Wallemia ichthyophaga</name>
    <dbReference type="NCBI Taxonomy" id="245174"/>
    <lineage>
        <taxon>Eukaryota</taxon>
        <taxon>Fungi</taxon>
        <taxon>Dikarya</taxon>
        <taxon>Basidiomycota</taxon>
        <taxon>Wallemiomycotina</taxon>
        <taxon>Wallemiomycetes</taxon>
        <taxon>Wallemiales</taxon>
        <taxon>Wallemiaceae</taxon>
        <taxon>Wallemia</taxon>
    </lineage>
</organism>
<dbReference type="GO" id="GO:0030117">
    <property type="term" value="C:membrane coat"/>
    <property type="evidence" value="ECO:0007669"/>
    <property type="project" value="InterPro"/>
</dbReference>
<dbReference type="InterPro" id="IPR002553">
    <property type="entry name" value="Clathrin/coatomer_adapt-like_N"/>
</dbReference>
<evidence type="ECO:0000256" key="3">
    <source>
        <dbReference type="ARBA" id="ARBA00022448"/>
    </source>
</evidence>
<dbReference type="Gene3D" id="1.25.10.10">
    <property type="entry name" value="Leucine-rich Repeat Variant"/>
    <property type="match status" value="1"/>
</dbReference>
<evidence type="ECO:0000256" key="5">
    <source>
        <dbReference type="ARBA" id="ARBA00023136"/>
    </source>
</evidence>
<dbReference type="PANTHER" id="PTHR11134">
    <property type="entry name" value="ADAPTOR COMPLEX SUBUNIT BETA FAMILY MEMBER"/>
    <property type="match status" value="1"/>
</dbReference>
<protein>
    <recommendedName>
        <fullName evidence="7">Clathrin/coatomer adaptor adaptin-like N-terminal domain-containing protein</fullName>
    </recommendedName>
</protein>
<dbReference type="Proteomes" id="UP000306954">
    <property type="component" value="Unassembled WGS sequence"/>
</dbReference>
<evidence type="ECO:0000313" key="8">
    <source>
        <dbReference type="EMBL" id="TIB13237.1"/>
    </source>
</evidence>
<dbReference type="AlphaFoldDB" id="A0A4T0HFA8"/>
<dbReference type="GO" id="GO:0016192">
    <property type="term" value="P:vesicle-mediated transport"/>
    <property type="evidence" value="ECO:0007669"/>
    <property type="project" value="InterPro"/>
</dbReference>
<dbReference type="EMBL" id="SPOF01000015">
    <property type="protein sequence ID" value="TIB13237.1"/>
    <property type="molecule type" value="Genomic_DNA"/>
</dbReference>
<name>A0A4T0HFA8_WALIC</name>
<dbReference type="SUPFAM" id="SSF48371">
    <property type="entry name" value="ARM repeat"/>
    <property type="match status" value="1"/>
</dbReference>
<dbReference type="GO" id="GO:0006886">
    <property type="term" value="P:intracellular protein transport"/>
    <property type="evidence" value="ECO:0007669"/>
    <property type="project" value="InterPro"/>
</dbReference>
<evidence type="ECO:0000256" key="4">
    <source>
        <dbReference type="ARBA" id="ARBA00022927"/>
    </source>
</evidence>
<evidence type="ECO:0000313" key="9">
    <source>
        <dbReference type="Proteomes" id="UP000306954"/>
    </source>
</evidence>
<feature type="compositionally biased region" description="Basic and acidic residues" evidence="6">
    <location>
        <begin position="712"/>
        <end position="726"/>
    </location>
</feature>
<gene>
    <name evidence="8" type="ORF">E3P90_01677</name>
</gene>
<comment type="similarity">
    <text evidence="2">Belongs to the adaptor complexes large subunit family.</text>
</comment>
<dbReference type="Pfam" id="PF01602">
    <property type="entry name" value="Adaptin_N"/>
    <property type="match status" value="1"/>
</dbReference>
<accession>A0A4T0HFA8</accession>
<dbReference type="InterPro" id="IPR026739">
    <property type="entry name" value="AP_beta"/>
</dbReference>
<feature type="region of interest" description="Disordered" evidence="6">
    <location>
        <begin position="699"/>
        <end position="737"/>
    </location>
</feature>
<keyword evidence="4" id="KW-0653">Protein transport</keyword>
<feature type="domain" description="Clathrin/coatomer adaptor adaptin-like N-terminal" evidence="7">
    <location>
        <begin position="57"/>
        <end position="548"/>
    </location>
</feature>
<evidence type="ECO:0000259" key="7">
    <source>
        <dbReference type="Pfam" id="PF01602"/>
    </source>
</evidence>
<evidence type="ECO:0000256" key="6">
    <source>
        <dbReference type="SAM" id="MobiDB-lite"/>
    </source>
</evidence>
<reference evidence="8 9" key="1">
    <citation type="submission" date="2019-03" db="EMBL/GenBank/DDBJ databases">
        <title>Sequencing 23 genomes of Wallemia ichthyophaga.</title>
        <authorList>
            <person name="Gostincar C."/>
        </authorList>
    </citation>
    <scope>NUCLEOTIDE SEQUENCE [LARGE SCALE GENOMIC DNA]</scope>
    <source>
        <strain evidence="8 9">EXF-8621</strain>
    </source>
</reference>
<evidence type="ECO:0000256" key="1">
    <source>
        <dbReference type="ARBA" id="ARBA00004308"/>
    </source>
</evidence>